<organism evidence="2 3">
    <name type="scientific">Poriferisphaera corsica</name>
    <dbReference type="NCBI Taxonomy" id="2528020"/>
    <lineage>
        <taxon>Bacteria</taxon>
        <taxon>Pseudomonadati</taxon>
        <taxon>Planctomycetota</taxon>
        <taxon>Phycisphaerae</taxon>
        <taxon>Phycisphaerales</taxon>
        <taxon>Phycisphaeraceae</taxon>
        <taxon>Poriferisphaera</taxon>
    </lineage>
</organism>
<keyword evidence="1" id="KW-0472">Membrane</keyword>
<feature type="transmembrane region" description="Helical" evidence="1">
    <location>
        <begin position="62"/>
        <end position="92"/>
    </location>
</feature>
<gene>
    <name evidence="2" type="ORF">KS4_29300</name>
</gene>
<feature type="transmembrane region" description="Helical" evidence="1">
    <location>
        <begin position="318"/>
        <end position="337"/>
    </location>
</feature>
<evidence type="ECO:0000256" key="1">
    <source>
        <dbReference type="SAM" id="Phobius"/>
    </source>
</evidence>
<name>A0A517YXA4_9BACT</name>
<evidence type="ECO:0000313" key="3">
    <source>
        <dbReference type="Proteomes" id="UP000317369"/>
    </source>
</evidence>
<protein>
    <submittedName>
        <fullName evidence="2">Uncharacterized protein</fullName>
    </submittedName>
</protein>
<evidence type="ECO:0000313" key="2">
    <source>
        <dbReference type="EMBL" id="QDU34854.1"/>
    </source>
</evidence>
<keyword evidence="1" id="KW-1133">Transmembrane helix</keyword>
<dbReference type="OrthoDB" id="230726at2"/>
<feature type="transmembrane region" description="Helical" evidence="1">
    <location>
        <begin position="34"/>
        <end position="50"/>
    </location>
</feature>
<feature type="transmembrane region" description="Helical" evidence="1">
    <location>
        <begin position="112"/>
        <end position="131"/>
    </location>
</feature>
<feature type="transmembrane region" description="Helical" evidence="1">
    <location>
        <begin position="357"/>
        <end position="378"/>
    </location>
</feature>
<sequence length="524" mass="60835">MATSLRSYRKFGLIASAGAAVALADFLFYKHSIGWTSGIYAIFLSMLIYFHGKQRCLQWQNIIIFSCLIYLAISLVLLPSIMTLSLFSITIITYCISSRSYWPKTLPQIVRSWLIFINITFNTWLCSIPILKTPMRRGIFQYKPHIKLIPWLIPIFFGAMFIALFINANPIYEKMYDIIEGYIYGFFIDAIQYITPIRILFWIMVWMITYPLFSVRILKRKNIAKAKDQGEITDGKNSFLLKTNVLLVCLVLFNLIFLLQTICDIQYLWNSNELPEGMTYANYAHRGAYPLVFTALLAGLFVMFSYRRGLQSQQITTHKIILLFLYLWIFQNVFLIINAGYRLALYVNAYSLTRWRIAAALWMLLVTLGLITLIYKIMNNKSNYWLTGKCVWYFYFLLLLISPVNIDRYIAMYNVNTCSEITGKNANIDIGYLTSLGIHALPAMQWLANQSSDPKIRVTLQASINKQSENLINSLADWRTWSYYKQQILNTTRIQLPSDIDRMTTADYDGIVNSEQAMHRHEGD</sequence>
<feature type="transmembrane region" description="Helical" evidence="1">
    <location>
        <begin position="288"/>
        <end position="306"/>
    </location>
</feature>
<keyword evidence="1" id="KW-0812">Transmembrane</keyword>
<feature type="transmembrane region" description="Helical" evidence="1">
    <location>
        <begin position="151"/>
        <end position="172"/>
    </location>
</feature>
<feature type="transmembrane region" description="Helical" evidence="1">
    <location>
        <begin position="199"/>
        <end position="218"/>
    </location>
</feature>
<dbReference type="AlphaFoldDB" id="A0A517YXA4"/>
<dbReference type="Pfam" id="PF13687">
    <property type="entry name" value="DUF4153"/>
    <property type="match status" value="1"/>
</dbReference>
<proteinExistence type="predicted"/>
<feature type="transmembrane region" description="Helical" evidence="1">
    <location>
        <begin position="390"/>
        <end position="410"/>
    </location>
</feature>
<keyword evidence="3" id="KW-1185">Reference proteome</keyword>
<accession>A0A517YXA4</accession>
<dbReference type="Proteomes" id="UP000317369">
    <property type="component" value="Chromosome"/>
</dbReference>
<reference evidence="2 3" key="1">
    <citation type="submission" date="2019-02" db="EMBL/GenBank/DDBJ databases">
        <title>Deep-cultivation of Planctomycetes and their phenomic and genomic characterization uncovers novel biology.</title>
        <authorList>
            <person name="Wiegand S."/>
            <person name="Jogler M."/>
            <person name="Boedeker C."/>
            <person name="Pinto D."/>
            <person name="Vollmers J."/>
            <person name="Rivas-Marin E."/>
            <person name="Kohn T."/>
            <person name="Peeters S.H."/>
            <person name="Heuer A."/>
            <person name="Rast P."/>
            <person name="Oberbeckmann S."/>
            <person name="Bunk B."/>
            <person name="Jeske O."/>
            <person name="Meyerdierks A."/>
            <person name="Storesund J.E."/>
            <person name="Kallscheuer N."/>
            <person name="Luecker S."/>
            <person name="Lage O.M."/>
            <person name="Pohl T."/>
            <person name="Merkel B.J."/>
            <person name="Hornburger P."/>
            <person name="Mueller R.-W."/>
            <person name="Bruemmer F."/>
            <person name="Labrenz M."/>
            <person name="Spormann A.M."/>
            <person name="Op den Camp H."/>
            <person name="Overmann J."/>
            <person name="Amann R."/>
            <person name="Jetten M.S.M."/>
            <person name="Mascher T."/>
            <person name="Medema M.H."/>
            <person name="Devos D.P."/>
            <person name="Kaster A.-K."/>
            <person name="Ovreas L."/>
            <person name="Rohde M."/>
            <person name="Galperin M.Y."/>
            <person name="Jogler C."/>
        </authorList>
    </citation>
    <scope>NUCLEOTIDE SEQUENCE [LARGE SCALE GENOMIC DNA]</scope>
    <source>
        <strain evidence="2 3">KS4</strain>
    </source>
</reference>
<dbReference type="EMBL" id="CP036425">
    <property type="protein sequence ID" value="QDU34854.1"/>
    <property type="molecule type" value="Genomic_DNA"/>
</dbReference>
<dbReference type="KEGG" id="pcor:KS4_29300"/>
<feature type="transmembrane region" description="Helical" evidence="1">
    <location>
        <begin position="245"/>
        <end position="268"/>
    </location>
</feature>
<dbReference type="InterPro" id="IPR025291">
    <property type="entry name" value="DUF4153"/>
</dbReference>